<feature type="domain" description="Baseplate protein J-like barrel" evidence="1">
    <location>
        <begin position="103"/>
        <end position="181"/>
    </location>
</feature>
<protein>
    <recommendedName>
        <fullName evidence="1">Baseplate protein J-like barrel domain-containing protein</fullName>
    </recommendedName>
</protein>
<evidence type="ECO:0000259" key="1">
    <source>
        <dbReference type="Pfam" id="PF04865"/>
    </source>
</evidence>
<organism evidence="2">
    <name type="scientific">plant metagenome</name>
    <dbReference type="NCBI Taxonomy" id="1297885"/>
    <lineage>
        <taxon>unclassified sequences</taxon>
        <taxon>metagenomes</taxon>
        <taxon>organismal metagenomes</taxon>
    </lineage>
</organism>
<name>A0A484Q154_9ZZZZ</name>
<dbReference type="AlphaFoldDB" id="A0A484Q154"/>
<gene>
    <name evidence="2" type="ORF">ANDO1_3048</name>
    <name evidence="3" type="ORF">ANDO2_2910</name>
</gene>
<accession>A0A484Q154</accession>
<sequence>MAITTPSPRLDETGMHAPTYGEVLGFLQEKYRGIYGDDVYLAPDSQDGQLLAVFASAIHDANSAALATYNAFSPSTAVGEALSRNVRINGIRRAAHSYSTADVRIVGAVGTTLVNGLVNDQDQRQWRLPPQVVIPAAGEITVTATCTEPGAITAAPGALSRIGTPTLGWQRVSNPAPATPGAPVETDAALRVRQATSVALPSRTVLEGIVGAVAAIDGVARYAAYENDTNVTDANGIPAHSIALVVDGGDGLRIAEAIAHKKTPGAGTHGSSAESVSDMYGRPITIRYFRPTPVPVTVAVTLKALPGYTTAIGEQIRQAVADAVNSVPIGGGAGGVVEWGDVLSAANGVAGSRPFKLAALALSGPAGTGTPDVPLAFNEAARCTPEDVSLTVN</sequence>
<dbReference type="InterPro" id="IPR006949">
    <property type="entry name" value="Barrel_Baseplate_J-like"/>
</dbReference>
<reference evidence="2" key="1">
    <citation type="submission" date="2019-03" db="EMBL/GenBank/DDBJ databases">
        <authorList>
            <person name="Danneels B."/>
        </authorList>
    </citation>
    <scope>NUCLEOTIDE SEQUENCE</scope>
</reference>
<evidence type="ECO:0000313" key="3">
    <source>
        <dbReference type="EMBL" id="VFR36403.1"/>
    </source>
</evidence>
<proteinExistence type="predicted"/>
<dbReference type="EMBL" id="CAADHZ010000024">
    <property type="protein sequence ID" value="VFR31913.1"/>
    <property type="molecule type" value="Genomic_DNA"/>
</dbReference>
<dbReference type="EMBL" id="CAADIB010000016">
    <property type="protein sequence ID" value="VFR36403.1"/>
    <property type="molecule type" value="Genomic_DNA"/>
</dbReference>
<evidence type="ECO:0000313" key="2">
    <source>
        <dbReference type="EMBL" id="VFR31913.1"/>
    </source>
</evidence>
<dbReference type="Pfam" id="PF04865">
    <property type="entry name" value="Baseplate_J"/>
    <property type="match status" value="1"/>
</dbReference>